<dbReference type="InterPro" id="IPR038765">
    <property type="entry name" value="Papain-like_cys_pep_sf"/>
</dbReference>
<dbReference type="CDD" id="cd00044">
    <property type="entry name" value="CysPc"/>
    <property type="match status" value="1"/>
</dbReference>
<feature type="active site" evidence="5 6">
    <location>
        <position position="218"/>
    </location>
</feature>
<proteinExistence type="inferred from homology"/>
<organism evidence="9">
    <name type="scientific">Eutreptiella gymnastica</name>
    <dbReference type="NCBI Taxonomy" id="73025"/>
    <lineage>
        <taxon>Eukaryota</taxon>
        <taxon>Discoba</taxon>
        <taxon>Euglenozoa</taxon>
        <taxon>Euglenida</taxon>
        <taxon>Spirocuta</taxon>
        <taxon>Euglenophyceae</taxon>
        <taxon>Eutreptiales</taxon>
        <taxon>Eutreptiaceae</taxon>
        <taxon>Eutreptiella</taxon>
    </lineage>
</organism>
<sequence>MSDQEIRNYLADHKVPQFIDQFVLSVIANPPDDWKQSMVNMVERQERAAGKGAKSAPAGNAEPEAATSLKFSYEDPFAGGDEAPAYCQKDPTIQPPERQIKPKTVHSPDIVTGSLMKKPQVMKDLCTTVSARFNHAANKCQSQCKVIQEKCNQEGKPFFDEKFWFGKRTTMYPKGSPPDCTVTEPHKVQRAAELYPGAPLFADGVAANDIVQGAIGDCFFVGAVSALASCKAEYLKPLERLFVFSDIKNGIYGVMFFKNGGWRWVIIDDYVAIQQSPQGDTWPQYAAPGSQPELWPMLIEKAYAKMHYCWDAIDGGWSRYALEDLTGGLAYTLDLHKKDKKQYGTFPSKFQELNDNPLVVLGCSVGWHVKDGGGGAAGRAGEEGTIGGLFKGHAYSVLTMHTCSDGQAFVRVRNPWGNDAEWKGAYSDGSPEWDQNPLYKRELNPEFKDDGAFWMKWEDFSIIFTDIDVARFFRYDDVVFTFYGAAPEKDFVERNVFILKVDQDCPEALFTVAQDDPLTSKQHSVRKNGKFKGMMLSVWELTEAPPKNFEDLQNYFGQKTQTEPVAGRTSSKQMNLKKGWYCVVPRFRNATGIGYYLRLTVPFTAQMSMYQWDEGPAEAQDTVTAQSNAQQVPAVGISALHPSEKGGASLGVQTSQKGEESGGLSQAVIEGLGIPNKRKFDKMVQKAFNGVDKGGRGALDKVQGKEAFKKFVSRQPKIAECFDQSYDKYGKGMVDPIEFKDIVNHTLLAMSGQ</sequence>
<evidence type="ECO:0000259" key="8">
    <source>
        <dbReference type="PROSITE" id="PS50203"/>
    </source>
</evidence>
<dbReference type="SUPFAM" id="SSF54001">
    <property type="entry name" value="Cysteine proteinases"/>
    <property type="match status" value="1"/>
</dbReference>
<reference evidence="9" key="1">
    <citation type="submission" date="2021-01" db="EMBL/GenBank/DDBJ databases">
        <authorList>
            <person name="Corre E."/>
            <person name="Pelletier E."/>
            <person name="Niang G."/>
            <person name="Scheremetjew M."/>
            <person name="Finn R."/>
            <person name="Kale V."/>
            <person name="Holt S."/>
            <person name="Cochrane G."/>
            <person name="Meng A."/>
            <person name="Brown T."/>
            <person name="Cohen L."/>
        </authorList>
    </citation>
    <scope>NUCLEOTIDE SEQUENCE</scope>
    <source>
        <strain evidence="9">CCMP1594</strain>
    </source>
</reference>
<dbReference type="PANTHER" id="PTHR10183">
    <property type="entry name" value="CALPAIN"/>
    <property type="match status" value="1"/>
</dbReference>
<feature type="region of interest" description="Disordered" evidence="7">
    <location>
        <begin position="45"/>
        <end position="64"/>
    </location>
</feature>
<keyword evidence="4 6" id="KW-0788">Thiol protease</keyword>
<evidence type="ECO:0000256" key="3">
    <source>
        <dbReference type="ARBA" id="ARBA00022801"/>
    </source>
</evidence>
<feature type="domain" description="Calpain catalytic" evidence="8">
    <location>
        <begin position="157"/>
        <end position="473"/>
    </location>
</feature>
<dbReference type="InterPro" id="IPR022684">
    <property type="entry name" value="Calpain_cysteine_protease"/>
</dbReference>
<dbReference type="SMART" id="SM00230">
    <property type="entry name" value="CysPc"/>
    <property type="match status" value="1"/>
</dbReference>
<evidence type="ECO:0000256" key="4">
    <source>
        <dbReference type="ARBA" id="ARBA00022807"/>
    </source>
</evidence>
<dbReference type="AlphaFoldDB" id="A0A7S4FWH8"/>
<evidence type="ECO:0000256" key="2">
    <source>
        <dbReference type="ARBA" id="ARBA00022670"/>
    </source>
</evidence>
<accession>A0A7S4FWH8</accession>
<keyword evidence="3 6" id="KW-0378">Hydrolase</keyword>
<name>A0A7S4FWH8_9EUGL</name>
<keyword evidence="2 6" id="KW-0645">Protease</keyword>
<comment type="similarity">
    <text evidence="1">Belongs to the peptidase C2 family.</text>
</comment>
<feature type="active site" evidence="5 6">
    <location>
        <position position="393"/>
    </location>
</feature>
<dbReference type="GO" id="GO:0006508">
    <property type="term" value="P:proteolysis"/>
    <property type="evidence" value="ECO:0007669"/>
    <property type="project" value="UniProtKB-KW"/>
</dbReference>
<dbReference type="InterPro" id="IPR001300">
    <property type="entry name" value="Peptidase_C2_calpain_cat"/>
</dbReference>
<evidence type="ECO:0000313" key="9">
    <source>
        <dbReference type="EMBL" id="CAE0817390.1"/>
    </source>
</evidence>
<evidence type="ECO:0000256" key="5">
    <source>
        <dbReference type="PIRSR" id="PIRSR622684-1"/>
    </source>
</evidence>
<gene>
    <name evidence="9" type="ORF">EGYM00163_LOCUS28555</name>
</gene>
<dbReference type="Pfam" id="PF00648">
    <property type="entry name" value="Peptidase_C2"/>
    <property type="match status" value="1"/>
</dbReference>
<dbReference type="Gene3D" id="3.90.70.10">
    <property type="entry name" value="Cysteine proteinases"/>
    <property type="match status" value="1"/>
</dbReference>
<dbReference type="GO" id="GO:0004198">
    <property type="term" value="F:calcium-dependent cysteine-type endopeptidase activity"/>
    <property type="evidence" value="ECO:0007669"/>
    <property type="project" value="InterPro"/>
</dbReference>
<feature type="compositionally biased region" description="Low complexity" evidence="7">
    <location>
        <begin position="50"/>
        <end position="61"/>
    </location>
</feature>
<dbReference type="PANTHER" id="PTHR10183:SF379">
    <property type="entry name" value="CALPAIN-5"/>
    <property type="match status" value="1"/>
</dbReference>
<evidence type="ECO:0000256" key="6">
    <source>
        <dbReference type="PROSITE-ProRule" id="PRU00239"/>
    </source>
</evidence>
<dbReference type="EMBL" id="HBJA01081772">
    <property type="protein sequence ID" value="CAE0817390.1"/>
    <property type="molecule type" value="Transcribed_RNA"/>
</dbReference>
<feature type="active site" evidence="5 6">
    <location>
        <position position="414"/>
    </location>
</feature>
<protein>
    <recommendedName>
        <fullName evidence="8">Calpain catalytic domain-containing protein</fullName>
    </recommendedName>
</protein>
<evidence type="ECO:0000256" key="1">
    <source>
        <dbReference type="ARBA" id="ARBA00007623"/>
    </source>
</evidence>
<dbReference type="PROSITE" id="PS50203">
    <property type="entry name" value="CALPAIN_CAT"/>
    <property type="match status" value="1"/>
</dbReference>
<dbReference type="PRINTS" id="PR00704">
    <property type="entry name" value="CALPAIN"/>
</dbReference>
<evidence type="ECO:0000256" key="7">
    <source>
        <dbReference type="SAM" id="MobiDB-lite"/>
    </source>
</evidence>